<gene>
    <name evidence="3" type="ORF">J5Y10_15400</name>
</gene>
<sequence length="336" mass="34689">MSCRQTHRIARRALLGAGLATPFAGLPRPALAQGANSGEYPSRPVRVIVPWAPGGAVDTLARRIAQKLTEAMGQSFVVENRSGATGTIGAGEAARAAADGYTLLAMDNTYAMLPYLFSRLPFDQATAFQPISVTAFSPILLAVGEKSPYRDLASLIAAAKKDPEKLTYGTGGNGSAPHFATLAFERAAGVKLYHVPFRGAGEAVIGVLSGNVDLVMISPGSALGNIRGGQLRPVAISGEHRVAALPDVPTFAEAGLPGFSVINWSGLVAPKGTPDAIVARLHGEMVRALAAPDMKAFIADLGSEPGGITPAAFAGLLTEEAARWRGVAASGGIERQ</sequence>
<feature type="signal peptide" evidence="2">
    <location>
        <begin position="1"/>
        <end position="32"/>
    </location>
</feature>
<evidence type="ECO:0000256" key="1">
    <source>
        <dbReference type="ARBA" id="ARBA00006987"/>
    </source>
</evidence>
<dbReference type="AlphaFoldDB" id="A0A940S596"/>
<dbReference type="Gene3D" id="3.40.190.10">
    <property type="entry name" value="Periplasmic binding protein-like II"/>
    <property type="match status" value="1"/>
</dbReference>
<comment type="caution">
    <text evidence="3">The sequence shown here is derived from an EMBL/GenBank/DDBJ whole genome shotgun (WGS) entry which is preliminary data.</text>
</comment>
<dbReference type="PANTHER" id="PTHR42928:SF5">
    <property type="entry name" value="BLR1237 PROTEIN"/>
    <property type="match status" value="1"/>
</dbReference>
<accession>A0A940S596</accession>
<keyword evidence="4" id="KW-1185">Reference proteome</keyword>
<dbReference type="SUPFAM" id="SSF53850">
    <property type="entry name" value="Periplasmic binding protein-like II"/>
    <property type="match status" value="1"/>
</dbReference>
<dbReference type="Gene3D" id="3.40.190.150">
    <property type="entry name" value="Bordetella uptake gene, domain 1"/>
    <property type="match status" value="1"/>
</dbReference>
<dbReference type="PANTHER" id="PTHR42928">
    <property type="entry name" value="TRICARBOXYLATE-BINDING PROTEIN"/>
    <property type="match status" value="1"/>
</dbReference>
<organism evidence="3 4">
    <name type="scientific">Roseomonas indoligenes</name>
    <dbReference type="NCBI Taxonomy" id="2820811"/>
    <lineage>
        <taxon>Bacteria</taxon>
        <taxon>Pseudomonadati</taxon>
        <taxon>Pseudomonadota</taxon>
        <taxon>Alphaproteobacteria</taxon>
        <taxon>Acetobacterales</taxon>
        <taxon>Roseomonadaceae</taxon>
        <taxon>Roseomonas</taxon>
    </lineage>
</organism>
<dbReference type="Pfam" id="PF03401">
    <property type="entry name" value="TctC"/>
    <property type="match status" value="1"/>
</dbReference>
<proteinExistence type="inferred from homology"/>
<evidence type="ECO:0000313" key="3">
    <source>
        <dbReference type="EMBL" id="MBP0494171.1"/>
    </source>
</evidence>
<keyword evidence="2" id="KW-0732">Signal</keyword>
<dbReference type="InterPro" id="IPR005064">
    <property type="entry name" value="BUG"/>
</dbReference>
<reference evidence="3" key="1">
    <citation type="submission" date="2021-03" db="EMBL/GenBank/DDBJ databases">
        <authorList>
            <person name="So Y."/>
        </authorList>
    </citation>
    <scope>NUCLEOTIDE SEQUENCE</scope>
    <source>
        <strain evidence="3">SG15</strain>
    </source>
</reference>
<evidence type="ECO:0000313" key="4">
    <source>
        <dbReference type="Proteomes" id="UP000677537"/>
    </source>
</evidence>
<name>A0A940S596_9PROT</name>
<protein>
    <submittedName>
        <fullName evidence="3">Tripartite tricarboxylate transporter substrate binding protein</fullName>
    </submittedName>
</protein>
<evidence type="ECO:0000256" key="2">
    <source>
        <dbReference type="SAM" id="SignalP"/>
    </source>
</evidence>
<dbReference type="EMBL" id="JAGIZA010000009">
    <property type="protein sequence ID" value="MBP0494171.1"/>
    <property type="molecule type" value="Genomic_DNA"/>
</dbReference>
<dbReference type="RefSeq" id="WP_209374924.1">
    <property type="nucleotide sequence ID" value="NZ_JAGIZA010000009.1"/>
</dbReference>
<dbReference type="PIRSF" id="PIRSF017082">
    <property type="entry name" value="YflP"/>
    <property type="match status" value="1"/>
</dbReference>
<dbReference type="InterPro" id="IPR042100">
    <property type="entry name" value="Bug_dom1"/>
</dbReference>
<feature type="chain" id="PRO_5036748693" evidence="2">
    <location>
        <begin position="33"/>
        <end position="336"/>
    </location>
</feature>
<comment type="similarity">
    <text evidence="1">Belongs to the UPF0065 (bug) family.</text>
</comment>
<dbReference type="Proteomes" id="UP000677537">
    <property type="component" value="Unassembled WGS sequence"/>
</dbReference>